<dbReference type="Proteomes" id="UP000182248">
    <property type="component" value="Unassembled WGS sequence"/>
</dbReference>
<evidence type="ECO:0000313" key="5">
    <source>
        <dbReference type="EMBL" id="SFW68522.1"/>
    </source>
</evidence>
<dbReference type="PANTHER" id="PTHR30349">
    <property type="entry name" value="PHAGE INTEGRASE-RELATED"/>
    <property type="match status" value="1"/>
</dbReference>
<accession>A0A1K1R8F4</accession>
<dbReference type="InterPro" id="IPR035386">
    <property type="entry name" value="Arm-DNA-bind_5"/>
</dbReference>
<proteinExistence type="predicted"/>
<dbReference type="InterPro" id="IPR025269">
    <property type="entry name" value="SAM-like_dom"/>
</dbReference>
<dbReference type="RefSeq" id="WP_072318483.1">
    <property type="nucleotide sequence ID" value="NZ_FPJE01000021.1"/>
</dbReference>
<dbReference type="AlphaFoldDB" id="A0A1K1R8F4"/>
<keyword evidence="1" id="KW-0238">DNA-binding</keyword>
<dbReference type="Pfam" id="PF13102">
    <property type="entry name" value="Phage_int_SAM_5"/>
    <property type="match status" value="1"/>
</dbReference>
<dbReference type="InterPro" id="IPR010998">
    <property type="entry name" value="Integrase_recombinase_N"/>
</dbReference>
<dbReference type="CDD" id="cd01185">
    <property type="entry name" value="INTN1_C_like"/>
    <property type="match status" value="1"/>
</dbReference>
<name>A0A1K1R8F4_9FLAO</name>
<evidence type="ECO:0000313" key="6">
    <source>
        <dbReference type="Proteomes" id="UP000182248"/>
    </source>
</evidence>
<dbReference type="InterPro" id="IPR050090">
    <property type="entry name" value="Tyrosine_recombinase_XerCD"/>
</dbReference>
<dbReference type="EMBL" id="FPJE01000021">
    <property type="protein sequence ID" value="SFW68522.1"/>
    <property type="molecule type" value="Genomic_DNA"/>
</dbReference>
<dbReference type="GO" id="GO:0006310">
    <property type="term" value="P:DNA recombination"/>
    <property type="evidence" value="ECO:0007669"/>
    <property type="project" value="UniProtKB-KW"/>
</dbReference>
<dbReference type="STRING" id="1150368.SAMN02927921_03296"/>
<dbReference type="InterPro" id="IPR011010">
    <property type="entry name" value="DNA_brk_join_enz"/>
</dbReference>
<organism evidence="5 6">
    <name type="scientific">Sinomicrobium oceani</name>
    <dbReference type="NCBI Taxonomy" id="1150368"/>
    <lineage>
        <taxon>Bacteria</taxon>
        <taxon>Pseudomonadati</taxon>
        <taxon>Bacteroidota</taxon>
        <taxon>Flavobacteriia</taxon>
        <taxon>Flavobacteriales</taxon>
        <taxon>Flavobacteriaceae</taxon>
        <taxon>Sinomicrobium</taxon>
    </lineage>
</organism>
<dbReference type="Pfam" id="PF17293">
    <property type="entry name" value="Arm-DNA-bind_5"/>
    <property type="match status" value="1"/>
</dbReference>
<keyword evidence="6" id="KW-1185">Reference proteome</keyword>
<reference evidence="5 6" key="1">
    <citation type="submission" date="2016-11" db="EMBL/GenBank/DDBJ databases">
        <authorList>
            <person name="Jaros S."/>
            <person name="Januszkiewicz K."/>
            <person name="Wedrychowicz H."/>
        </authorList>
    </citation>
    <scope>NUCLEOTIDE SEQUENCE [LARGE SCALE GENOMIC DNA]</scope>
    <source>
        <strain evidence="5 6">CGMCC 1.12145</strain>
    </source>
</reference>
<dbReference type="GO" id="GO:0015074">
    <property type="term" value="P:DNA integration"/>
    <property type="evidence" value="ECO:0007669"/>
    <property type="project" value="InterPro"/>
</dbReference>
<dbReference type="Gene3D" id="1.10.443.10">
    <property type="entry name" value="Intergrase catalytic core"/>
    <property type="match status" value="1"/>
</dbReference>
<evidence type="ECO:0000259" key="3">
    <source>
        <dbReference type="Pfam" id="PF13102"/>
    </source>
</evidence>
<dbReference type="Gene3D" id="1.10.150.130">
    <property type="match status" value="1"/>
</dbReference>
<sequence>MKVSFHLRRDKFDKEGYAPIRMLISANGFKVFKSIPGVRSKEKYWDEKKERIKPSKPKENYNFHIEYNRKLDEKETQIKGLFRYMLLNDIIPTKDFIQSKLKEDLNGLNVVHKFFPSFQEFIDTNKSVKSERTIKGYVTNKNFLTDFETFTGYKLHFGSIDREFYEKLRDYAFEEREARNNYFFKIISVLKTFMNWAYERGYHENLAYQRFKRQEDETEVIYLTMDELMTLYNHEFESKRLEHVRDVYCFGCFTGLRYSDIKQLRASNIFDNHLRINVQKTRTIDHKIPLNVYSKAILDKYRDTVYEPLPVISGQKFNKYIKECCEEVEINTPTTITRYIGQKRIDKTFPKHELITSHTARKTFVTNSLILGMKEMIVRDITGKNGQSEPPKTDKSEQCK</sequence>
<dbReference type="GO" id="GO:0003677">
    <property type="term" value="F:DNA binding"/>
    <property type="evidence" value="ECO:0007669"/>
    <property type="project" value="UniProtKB-KW"/>
</dbReference>
<protein>
    <submittedName>
        <fullName evidence="5">Phage integrase family</fullName>
    </submittedName>
</protein>
<dbReference type="SUPFAM" id="SSF56349">
    <property type="entry name" value="DNA breaking-rejoining enzymes"/>
    <property type="match status" value="1"/>
</dbReference>
<evidence type="ECO:0000259" key="4">
    <source>
        <dbReference type="Pfam" id="PF17293"/>
    </source>
</evidence>
<gene>
    <name evidence="5" type="ORF">SAMN02927921_03296</name>
</gene>
<dbReference type="OrthoDB" id="892893at2"/>
<evidence type="ECO:0000256" key="1">
    <source>
        <dbReference type="ARBA" id="ARBA00023125"/>
    </source>
</evidence>
<feature type="domain" description="Phage integrase SAM-like" evidence="3">
    <location>
        <begin position="114"/>
        <end position="211"/>
    </location>
</feature>
<dbReference type="InterPro" id="IPR013762">
    <property type="entry name" value="Integrase-like_cat_sf"/>
</dbReference>
<feature type="domain" description="Arm DNA-binding" evidence="4">
    <location>
        <begin position="5"/>
        <end position="83"/>
    </location>
</feature>
<keyword evidence="2" id="KW-0233">DNA recombination</keyword>
<dbReference type="PANTHER" id="PTHR30349:SF64">
    <property type="entry name" value="PROPHAGE INTEGRASE INTD-RELATED"/>
    <property type="match status" value="1"/>
</dbReference>
<evidence type="ECO:0000256" key="2">
    <source>
        <dbReference type="ARBA" id="ARBA00023172"/>
    </source>
</evidence>